<dbReference type="InterPro" id="IPR009003">
    <property type="entry name" value="Peptidase_S1_PA"/>
</dbReference>
<dbReference type="PRINTS" id="PR00722">
    <property type="entry name" value="CHYMOTRYPSIN"/>
</dbReference>
<gene>
    <name evidence="4" type="ORF">M513_02559</name>
    <name evidence="5" type="ORF">M514_02559</name>
</gene>
<proteinExistence type="predicted"/>
<dbReference type="PROSITE" id="PS50240">
    <property type="entry name" value="TRYPSIN_DOM"/>
    <property type="match status" value="1"/>
</dbReference>
<evidence type="ECO:0000313" key="5">
    <source>
        <dbReference type="EMBL" id="KFD70983.1"/>
    </source>
</evidence>
<keyword evidence="6" id="KW-1185">Reference proteome</keyword>
<reference evidence="5 6" key="1">
    <citation type="journal article" date="2014" name="Nat. Genet.">
        <title>Genome and transcriptome of the porcine whipworm Trichuris suis.</title>
        <authorList>
            <person name="Jex A.R."/>
            <person name="Nejsum P."/>
            <person name="Schwarz E.M."/>
            <person name="Hu L."/>
            <person name="Young N.D."/>
            <person name="Hall R.S."/>
            <person name="Korhonen P.K."/>
            <person name="Liao S."/>
            <person name="Thamsborg S."/>
            <person name="Xia J."/>
            <person name="Xu P."/>
            <person name="Wang S."/>
            <person name="Scheerlinck J.P."/>
            <person name="Hofmann A."/>
            <person name="Sternberg P.W."/>
            <person name="Wang J."/>
            <person name="Gasser R.B."/>
        </authorList>
    </citation>
    <scope>NUCLEOTIDE SEQUENCE [LARGE SCALE GENOMIC DNA]</scope>
    <source>
        <strain evidence="5">DCEP-RM93F</strain>
        <strain evidence="4">DCEP-RM93M</strain>
    </source>
</reference>
<evidence type="ECO:0000256" key="2">
    <source>
        <dbReference type="SAM" id="SignalP"/>
    </source>
</evidence>
<dbReference type="GO" id="GO:0006508">
    <property type="term" value="P:proteolysis"/>
    <property type="evidence" value="ECO:0007669"/>
    <property type="project" value="InterPro"/>
</dbReference>
<feature type="domain" description="Peptidase S1" evidence="3">
    <location>
        <begin position="44"/>
        <end position="284"/>
    </location>
</feature>
<dbReference type="EMBL" id="KL363193">
    <property type="protein sequence ID" value="KFD56455.1"/>
    <property type="molecule type" value="Genomic_DNA"/>
</dbReference>
<dbReference type="GO" id="GO:0004252">
    <property type="term" value="F:serine-type endopeptidase activity"/>
    <property type="evidence" value="ECO:0007669"/>
    <property type="project" value="InterPro"/>
</dbReference>
<evidence type="ECO:0000313" key="6">
    <source>
        <dbReference type="Proteomes" id="UP000030764"/>
    </source>
</evidence>
<dbReference type="InterPro" id="IPR001254">
    <property type="entry name" value="Trypsin_dom"/>
</dbReference>
<feature type="signal peptide" evidence="2">
    <location>
        <begin position="1"/>
        <end position="24"/>
    </location>
</feature>
<dbReference type="InterPro" id="IPR043504">
    <property type="entry name" value="Peptidase_S1_PA_chymotrypsin"/>
</dbReference>
<dbReference type="AlphaFoldDB" id="A0A085NND7"/>
<evidence type="ECO:0000256" key="1">
    <source>
        <dbReference type="ARBA" id="ARBA00023157"/>
    </source>
</evidence>
<keyword evidence="2" id="KW-0732">Signal</keyword>
<keyword evidence="1" id="KW-1015">Disulfide bond</keyword>
<dbReference type="InterPro" id="IPR001314">
    <property type="entry name" value="Peptidase_S1A"/>
</dbReference>
<dbReference type="CDD" id="cd00190">
    <property type="entry name" value="Tryp_SPc"/>
    <property type="match status" value="1"/>
</dbReference>
<dbReference type="Pfam" id="PF00089">
    <property type="entry name" value="Trypsin"/>
    <property type="match status" value="1"/>
</dbReference>
<organism evidence="5">
    <name type="scientific">Trichuris suis</name>
    <name type="common">pig whipworm</name>
    <dbReference type="NCBI Taxonomy" id="68888"/>
    <lineage>
        <taxon>Eukaryota</taxon>
        <taxon>Metazoa</taxon>
        <taxon>Ecdysozoa</taxon>
        <taxon>Nematoda</taxon>
        <taxon>Enoplea</taxon>
        <taxon>Dorylaimia</taxon>
        <taxon>Trichinellida</taxon>
        <taxon>Trichuridae</taxon>
        <taxon>Trichuris</taxon>
    </lineage>
</organism>
<dbReference type="SMART" id="SM00020">
    <property type="entry name" value="Tryp_SPc"/>
    <property type="match status" value="1"/>
</dbReference>
<sequence length="344" mass="38779">MVWQHGVFAFIIFTSAMLFMGVRPCGIPAIAPLKIPANNKLSRIAFGWEARPNSLPWMVHIVALENGTRFTCSGFLIDSGLVNQSDIVVTAAHCVYYRNAYLSPRSFFIFLGAHDLNKRERTTIYRDVRNYVTHFYSSQRNDNDIVLLRLKHPVKYSKEISPVCLATKHTVNTQLDTCFAAGWGATEAGSISAALKQTRIRIVPISQCFFKERDARILCVREYYSRSFPCRGDSGSPLFCEIDGRYFAVGVLSLGPANCSGQVDLIGFYVRMDNYHEWAMKTMEQLRAAPDQSKHIGDKVKVRFNQKVIVPGLLSLVPGKEKTKSLHVVDLMAIMSSYHKHSID</sequence>
<dbReference type="PANTHER" id="PTHR24252">
    <property type="entry name" value="ACROSIN-RELATED"/>
    <property type="match status" value="1"/>
</dbReference>
<protein>
    <recommendedName>
        <fullName evidence="3">Peptidase S1 domain-containing protein</fullName>
    </recommendedName>
</protein>
<dbReference type="SUPFAM" id="SSF50494">
    <property type="entry name" value="Trypsin-like serine proteases"/>
    <property type="match status" value="1"/>
</dbReference>
<dbReference type="EMBL" id="KL367484">
    <property type="protein sequence ID" value="KFD70983.1"/>
    <property type="molecule type" value="Genomic_DNA"/>
</dbReference>
<dbReference type="InterPro" id="IPR018114">
    <property type="entry name" value="TRYPSIN_HIS"/>
</dbReference>
<evidence type="ECO:0000259" key="3">
    <source>
        <dbReference type="PROSITE" id="PS50240"/>
    </source>
</evidence>
<name>A0A085NND7_9BILA</name>
<accession>A0A085NND7</accession>
<dbReference type="Gene3D" id="2.40.10.10">
    <property type="entry name" value="Trypsin-like serine proteases"/>
    <property type="match status" value="1"/>
</dbReference>
<dbReference type="Proteomes" id="UP000030764">
    <property type="component" value="Unassembled WGS sequence"/>
</dbReference>
<dbReference type="Proteomes" id="UP000030758">
    <property type="component" value="Unassembled WGS sequence"/>
</dbReference>
<dbReference type="PANTHER" id="PTHR24252:SF7">
    <property type="entry name" value="HYALIN"/>
    <property type="match status" value="1"/>
</dbReference>
<feature type="chain" id="PRO_5010405413" description="Peptidase S1 domain-containing protein" evidence="2">
    <location>
        <begin position="25"/>
        <end position="344"/>
    </location>
</feature>
<dbReference type="PROSITE" id="PS00134">
    <property type="entry name" value="TRYPSIN_HIS"/>
    <property type="match status" value="1"/>
</dbReference>
<evidence type="ECO:0000313" key="4">
    <source>
        <dbReference type="EMBL" id="KFD56455.1"/>
    </source>
</evidence>